<evidence type="ECO:0000313" key="4">
    <source>
        <dbReference type="Proteomes" id="UP000184536"/>
    </source>
</evidence>
<accession>A0A1M6H7X0</accession>
<dbReference type="SUPFAM" id="SSF52794">
    <property type="entry name" value="PTS system IIB component-like"/>
    <property type="match status" value="1"/>
</dbReference>
<dbReference type="PROSITE" id="PS51099">
    <property type="entry name" value="PTS_EIIB_TYPE_2"/>
    <property type="match status" value="1"/>
</dbReference>
<name>A0A1M6H7X0_9FIRM</name>
<protein>
    <submittedName>
        <fullName evidence="3">PTS system, galactitol-specific IIB component</fullName>
    </submittedName>
</protein>
<dbReference type="EMBL" id="FQZV01000016">
    <property type="protein sequence ID" value="SHJ18328.1"/>
    <property type="molecule type" value="Genomic_DNA"/>
</dbReference>
<dbReference type="Pfam" id="PF02302">
    <property type="entry name" value="PTS_IIB"/>
    <property type="match status" value="1"/>
</dbReference>
<organism evidence="3 4">
    <name type="scientific">Geosporobacter subterraneus DSM 17957</name>
    <dbReference type="NCBI Taxonomy" id="1121919"/>
    <lineage>
        <taxon>Bacteria</taxon>
        <taxon>Bacillati</taxon>
        <taxon>Bacillota</taxon>
        <taxon>Clostridia</taxon>
        <taxon>Peptostreptococcales</taxon>
        <taxon>Thermotaleaceae</taxon>
        <taxon>Geosporobacter</taxon>
    </lineage>
</organism>
<proteinExistence type="predicted"/>
<keyword evidence="1" id="KW-0808">Transferase</keyword>
<dbReference type="RefSeq" id="WP_110940701.1">
    <property type="nucleotide sequence ID" value="NZ_FQZV01000016.1"/>
</dbReference>
<dbReference type="Proteomes" id="UP000184536">
    <property type="component" value="Unassembled WGS sequence"/>
</dbReference>
<dbReference type="AlphaFoldDB" id="A0A1M6H7X0"/>
<dbReference type="InterPro" id="IPR013011">
    <property type="entry name" value="PTS_EIIB_2"/>
</dbReference>
<keyword evidence="4" id="KW-1185">Reference proteome</keyword>
<dbReference type="InterPro" id="IPR003501">
    <property type="entry name" value="PTS_EIIB_2/3"/>
</dbReference>
<feature type="domain" description="PTS EIIB type-2" evidence="2">
    <location>
        <begin position="4"/>
        <end position="100"/>
    </location>
</feature>
<evidence type="ECO:0000259" key="2">
    <source>
        <dbReference type="PROSITE" id="PS51099"/>
    </source>
</evidence>
<evidence type="ECO:0000313" key="3">
    <source>
        <dbReference type="EMBL" id="SHJ18328.1"/>
    </source>
</evidence>
<dbReference type="Gene3D" id="3.40.50.2300">
    <property type="match status" value="1"/>
</dbReference>
<sequence length="100" mass="10693">MRKYKVLTVCGTGIATSTVAAEKTKEMLKARGLDVEVVEAKASEVASKVQVLNPDVIVHTTPVSDSAAPGIKKFRGLQFLTGIGMDKLADEIADYLKSLE</sequence>
<gene>
    <name evidence="3" type="ORF">SAMN02745975_01479</name>
</gene>
<dbReference type="CDD" id="cd05566">
    <property type="entry name" value="PTS_IIB_galactitol"/>
    <property type="match status" value="1"/>
</dbReference>
<dbReference type="OrthoDB" id="7065341at2"/>
<dbReference type="InterPro" id="IPR036095">
    <property type="entry name" value="PTS_EIIB-like_sf"/>
</dbReference>
<reference evidence="4" key="1">
    <citation type="submission" date="2016-11" db="EMBL/GenBank/DDBJ databases">
        <authorList>
            <person name="Varghese N."/>
            <person name="Submissions S."/>
        </authorList>
    </citation>
    <scope>NUCLEOTIDE SEQUENCE [LARGE SCALE GENOMIC DNA]</scope>
    <source>
        <strain evidence="4">DSM 17957</strain>
    </source>
</reference>
<dbReference type="GO" id="GO:0008982">
    <property type="term" value="F:protein-N(PI)-phosphohistidine-sugar phosphotransferase activity"/>
    <property type="evidence" value="ECO:0007669"/>
    <property type="project" value="InterPro"/>
</dbReference>
<dbReference type="GO" id="GO:0009401">
    <property type="term" value="P:phosphoenolpyruvate-dependent sugar phosphotransferase system"/>
    <property type="evidence" value="ECO:0007669"/>
    <property type="project" value="InterPro"/>
</dbReference>
<evidence type="ECO:0000256" key="1">
    <source>
        <dbReference type="ARBA" id="ARBA00022679"/>
    </source>
</evidence>
<dbReference type="STRING" id="1121919.SAMN02745975_01479"/>